<proteinExistence type="inferred from homology"/>
<feature type="transmembrane region" description="Helical" evidence="7">
    <location>
        <begin position="72"/>
        <end position="93"/>
    </location>
</feature>
<dbReference type="GO" id="GO:0055085">
    <property type="term" value="P:transmembrane transport"/>
    <property type="evidence" value="ECO:0007669"/>
    <property type="project" value="InterPro"/>
</dbReference>
<dbReference type="Proteomes" id="UP000076927">
    <property type="component" value="Chromosome"/>
</dbReference>
<dbReference type="RefSeq" id="WP_068606916.1">
    <property type="nucleotide sequence ID" value="NZ_CP011388.1"/>
</dbReference>
<dbReference type="SUPFAM" id="SSF160964">
    <property type="entry name" value="MalF N-terminal region-like"/>
    <property type="match status" value="1"/>
</dbReference>
<dbReference type="EMBL" id="CP011388">
    <property type="protein sequence ID" value="ANE46947.1"/>
    <property type="molecule type" value="Genomic_DNA"/>
</dbReference>
<comment type="similarity">
    <text evidence="7">Belongs to the binding-protein-dependent transport system permease family.</text>
</comment>
<accession>A0A172TJB9</accession>
<dbReference type="Pfam" id="PF00528">
    <property type="entry name" value="BPD_transp_1"/>
    <property type="match status" value="1"/>
</dbReference>
<dbReference type="OrthoDB" id="152280at2"/>
<dbReference type="STRING" id="1178515.SY83_12415"/>
<organism evidence="9 10">
    <name type="scientific">Paenibacillus swuensis</name>
    <dbReference type="NCBI Taxonomy" id="1178515"/>
    <lineage>
        <taxon>Bacteria</taxon>
        <taxon>Bacillati</taxon>
        <taxon>Bacillota</taxon>
        <taxon>Bacilli</taxon>
        <taxon>Bacillales</taxon>
        <taxon>Paenibacillaceae</taxon>
        <taxon>Paenibacillus</taxon>
    </lineage>
</organism>
<dbReference type="GO" id="GO:0005886">
    <property type="term" value="C:plasma membrane"/>
    <property type="evidence" value="ECO:0007669"/>
    <property type="project" value="UniProtKB-SubCell"/>
</dbReference>
<dbReference type="PROSITE" id="PS50928">
    <property type="entry name" value="ABC_TM1"/>
    <property type="match status" value="1"/>
</dbReference>
<evidence type="ECO:0000256" key="1">
    <source>
        <dbReference type="ARBA" id="ARBA00004651"/>
    </source>
</evidence>
<feature type="transmembrane region" description="Helical" evidence="7">
    <location>
        <begin position="259"/>
        <end position="280"/>
    </location>
</feature>
<dbReference type="AlphaFoldDB" id="A0A172TJB9"/>
<keyword evidence="2 7" id="KW-0813">Transport</keyword>
<evidence type="ECO:0000256" key="3">
    <source>
        <dbReference type="ARBA" id="ARBA00022475"/>
    </source>
</evidence>
<evidence type="ECO:0000256" key="7">
    <source>
        <dbReference type="RuleBase" id="RU363032"/>
    </source>
</evidence>
<dbReference type="CDD" id="cd06261">
    <property type="entry name" value="TM_PBP2"/>
    <property type="match status" value="1"/>
</dbReference>
<reference evidence="9 10" key="1">
    <citation type="submission" date="2015-01" db="EMBL/GenBank/DDBJ databases">
        <title>Paenibacillus swuensis/DY6/whole genome sequencing.</title>
        <authorList>
            <person name="Kim M.K."/>
            <person name="Srinivasan S."/>
            <person name="Lee J.-J."/>
        </authorList>
    </citation>
    <scope>NUCLEOTIDE SEQUENCE [LARGE SCALE GENOMIC DNA]</scope>
    <source>
        <strain evidence="9 10">DY6</strain>
    </source>
</reference>
<dbReference type="PANTHER" id="PTHR30193">
    <property type="entry name" value="ABC TRANSPORTER PERMEASE PROTEIN"/>
    <property type="match status" value="1"/>
</dbReference>
<name>A0A172TJB9_9BACL</name>
<keyword evidence="10" id="KW-1185">Reference proteome</keyword>
<dbReference type="InterPro" id="IPR051393">
    <property type="entry name" value="ABC_transporter_permease"/>
</dbReference>
<dbReference type="PANTHER" id="PTHR30193:SF37">
    <property type="entry name" value="INNER MEMBRANE ABC TRANSPORTER PERMEASE PROTEIN YCJO"/>
    <property type="match status" value="1"/>
</dbReference>
<feature type="domain" description="ABC transmembrane type-1" evidence="8">
    <location>
        <begin position="68"/>
        <end position="280"/>
    </location>
</feature>
<evidence type="ECO:0000256" key="5">
    <source>
        <dbReference type="ARBA" id="ARBA00022989"/>
    </source>
</evidence>
<feature type="transmembrane region" description="Helical" evidence="7">
    <location>
        <begin position="9"/>
        <end position="31"/>
    </location>
</feature>
<keyword evidence="6 7" id="KW-0472">Membrane</keyword>
<protein>
    <submittedName>
        <fullName evidence="9">Sugar ABC transporter permease</fullName>
    </submittedName>
</protein>
<evidence type="ECO:0000256" key="2">
    <source>
        <dbReference type="ARBA" id="ARBA00022448"/>
    </source>
</evidence>
<dbReference type="KEGG" id="pswu:SY83_12415"/>
<evidence type="ECO:0000256" key="6">
    <source>
        <dbReference type="ARBA" id="ARBA00023136"/>
    </source>
</evidence>
<evidence type="ECO:0000313" key="10">
    <source>
        <dbReference type="Proteomes" id="UP000076927"/>
    </source>
</evidence>
<dbReference type="InterPro" id="IPR035906">
    <property type="entry name" value="MetI-like_sf"/>
</dbReference>
<feature type="transmembrane region" description="Helical" evidence="7">
    <location>
        <begin position="200"/>
        <end position="223"/>
    </location>
</feature>
<keyword evidence="5 7" id="KW-1133">Transmembrane helix</keyword>
<dbReference type="SUPFAM" id="SSF161098">
    <property type="entry name" value="MetI-like"/>
    <property type="match status" value="1"/>
</dbReference>
<evidence type="ECO:0000259" key="8">
    <source>
        <dbReference type="PROSITE" id="PS50928"/>
    </source>
</evidence>
<evidence type="ECO:0000313" key="9">
    <source>
        <dbReference type="EMBL" id="ANE46947.1"/>
    </source>
</evidence>
<gene>
    <name evidence="9" type="ORF">SY83_12415</name>
</gene>
<keyword evidence="3" id="KW-1003">Cell membrane</keyword>
<dbReference type="InterPro" id="IPR000515">
    <property type="entry name" value="MetI-like"/>
</dbReference>
<dbReference type="PATRIC" id="fig|1178515.4.peg.2483"/>
<keyword evidence="4 7" id="KW-0812">Transmembrane</keyword>
<evidence type="ECO:0000256" key="4">
    <source>
        <dbReference type="ARBA" id="ARBA00022692"/>
    </source>
</evidence>
<feature type="transmembrane region" description="Helical" evidence="7">
    <location>
        <begin position="156"/>
        <end position="180"/>
    </location>
</feature>
<comment type="subcellular location">
    <subcellularLocation>
        <location evidence="1 7">Cell membrane</location>
        <topology evidence="1 7">Multi-pass membrane protein</topology>
    </subcellularLocation>
</comment>
<sequence length="293" mass="33150">MKNTLRNPYVYLMFIVPTLVLYFLFFIYPMLQSVYYGFTDWNGLDEKNFVGFENFVTAFSDEVFRQSIWNNVIFILFSVFIQVPLIIFFAILISNVTKLQGLYKTTVFMPSILSTSVIGILWGFLYEPEEGIINGFLGLFGVPDIYWLAEEKWAMLAILITNAWQWMGFFIVLILAAILAVPREINEAAGIDGATAFQRAWYLTVPLIKPIISVVVMLSIAGAMKVVDIVLVMTDGGPINSTEVMASYMVHESISNGKYGYGTALSIIIFAFALVLTALYQLTIGRNQERIEY</sequence>
<feature type="transmembrane region" description="Helical" evidence="7">
    <location>
        <begin position="105"/>
        <end position="125"/>
    </location>
</feature>
<dbReference type="Gene3D" id="1.10.3720.10">
    <property type="entry name" value="MetI-like"/>
    <property type="match status" value="1"/>
</dbReference>